<feature type="domain" description="THUMP" evidence="3">
    <location>
        <begin position="105"/>
        <end position="217"/>
    </location>
</feature>
<dbReference type="SMART" id="SM00981">
    <property type="entry name" value="THUMP"/>
    <property type="match status" value="1"/>
</dbReference>
<evidence type="ECO:0000313" key="5">
    <source>
        <dbReference type="Proteomes" id="UP000005666"/>
    </source>
</evidence>
<dbReference type="SUPFAM" id="SSF143437">
    <property type="entry name" value="THUMP domain-like"/>
    <property type="match status" value="1"/>
</dbReference>
<dbReference type="PANTHER" id="PTHR13452:SF10">
    <property type="entry name" value="THUMP DOMAIN-CONTAINING PROTEIN 1"/>
    <property type="match status" value="1"/>
</dbReference>
<dbReference type="OMA" id="MNEKACV"/>
<evidence type="ECO:0000259" key="3">
    <source>
        <dbReference type="PROSITE" id="PS51165"/>
    </source>
</evidence>
<proteinExistence type="predicted"/>
<reference evidence="4 5" key="1">
    <citation type="journal article" date="2011" name="Proc. Natl. Acad. Sci. U.S.A.">
        <title>Evolutionary erosion of yeast sex chromosomes by mating-type switching accidents.</title>
        <authorList>
            <person name="Gordon J.L."/>
            <person name="Armisen D."/>
            <person name="Proux-Wera E."/>
            <person name="Oheigeartaigh S.S."/>
            <person name="Byrne K.P."/>
            <person name="Wolfe K.H."/>
        </authorList>
    </citation>
    <scope>NUCLEOTIDE SEQUENCE [LARGE SCALE GENOMIC DNA]</scope>
    <source>
        <strain evidence="5">ATCC 24235 / CBS 4417 / NBRC 1672 / NRRL Y-8282 / UCD 70-5</strain>
    </source>
</reference>
<organism evidence="4 5">
    <name type="scientific">Tetrapisispora phaffii (strain ATCC 24235 / CBS 4417 / NBRC 1672 / NRRL Y-8282 / UCD 70-5)</name>
    <name type="common">Yeast</name>
    <name type="synonym">Fabospora phaffii</name>
    <dbReference type="NCBI Taxonomy" id="1071381"/>
    <lineage>
        <taxon>Eukaryota</taxon>
        <taxon>Fungi</taxon>
        <taxon>Dikarya</taxon>
        <taxon>Ascomycota</taxon>
        <taxon>Saccharomycotina</taxon>
        <taxon>Saccharomycetes</taxon>
        <taxon>Saccharomycetales</taxon>
        <taxon>Saccharomycetaceae</taxon>
        <taxon>Tetrapisispora</taxon>
    </lineage>
</organism>
<dbReference type="KEGG" id="tpf:TPHA_0E02460"/>
<dbReference type="Proteomes" id="UP000005666">
    <property type="component" value="Chromosome 5"/>
</dbReference>
<dbReference type="PANTHER" id="PTHR13452">
    <property type="entry name" value="THUMP DOMAIN CONTAINING PROTEIN 1-RELATED"/>
    <property type="match status" value="1"/>
</dbReference>
<feature type="compositionally biased region" description="Basic and acidic residues" evidence="2">
    <location>
        <begin position="46"/>
        <end position="64"/>
    </location>
</feature>
<dbReference type="GO" id="GO:0003723">
    <property type="term" value="F:RNA binding"/>
    <property type="evidence" value="ECO:0007669"/>
    <property type="project" value="UniProtKB-UniRule"/>
</dbReference>
<dbReference type="RefSeq" id="XP_003685772.1">
    <property type="nucleotide sequence ID" value="XM_003685724.1"/>
</dbReference>
<dbReference type="eggNOG" id="KOG3943">
    <property type="taxonomic scope" value="Eukaryota"/>
</dbReference>
<dbReference type="GeneID" id="11531173"/>
<dbReference type="PROSITE" id="PS51165">
    <property type="entry name" value="THUMP"/>
    <property type="match status" value="1"/>
</dbReference>
<protein>
    <recommendedName>
        <fullName evidence="3">THUMP domain-containing protein</fullName>
    </recommendedName>
</protein>
<evidence type="ECO:0000256" key="1">
    <source>
        <dbReference type="PROSITE-ProRule" id="PRU00529"/>
    </source>
</evidence>
<dbReference type="OrthoDB" id="367221at2759"/>
<evidence type="ECO:0000256" key="2">
    <source>
        <dbReference type="SAM" id="MobiDB-lite"/>
    </source>
</evidence>
<dbReference type="GO" id="GO:0051391">
    <property type="term" value="P:tRNA acetylation"/>
    <property type="evidence" value="ECO:0007669"/>
    <property type="project" value="EnsemblFungi"/>
</dbReference>
<feature type="compositionally biased region" description="Acidic residues" evidence="2">
    <location>
        <begin position="25"/>
        <end position="44"/>
    </location>
</feature>
<dbReference type="Gene3D" id="3.30.2300.10">
    <property type="entry name" value="THUMP superfamily"/>
    <property type="match status" value="1"/>
</dbReference>
<evidence type="ECO:0000313" key="4">
    <source>
        <dbReference type="EMBL" id="CCE63338.1"/>
    </source>
</evidence>
<dbReference type="EMBL" id="HE612860">
    <property type="protein sequence ID" value="CCE63338.1"/>
    <property type="molecule type" value="Genomic_DNA"/>
</dbReference>
<feature type="region of interest" description="Disordered" evidence="2">
    <location>
        <begin position="18"/>
        <end position="64"/>
    </location>
</feature>
<dbReference type="FunFam" id="3.30.2300.10:FF:000001">
    <property type="entry name" value="THUMP domain-containing protein 1"/>
    <property type="match status" value="1"/>
</dbReference>
<dbReference type="HOGENOM" id="CLU_039352_2_2_1"/>
<dbReference type="Pfam" id="PF02926">
    <property type="entry name" value="THUMP"/>
    <property type="match status" value="1"/>
</dbReference>
<name>G8BTW0_TETPH</name>
<gene>
    <name evidence="4" type="primary">TPHA0E02460</name>
    <name evidence="4" type="ordered locus">TPHA_0E02460</name>
</gene>
<keyword evidence="5" id="KW-1185">Reference proteome</keyword>
<keyword evidence="1" id="KW-0694">RNA-binding</keyword>
<dbReference type="CDD" id="cd11717">
    <property type="entry name" value="THUMP_THUMPD1_like"/>
    <property type="match status" value="1"/>
</dbReference>
<dbReference type="AlphaFoldDB" id="G8BTW0"/>
<accession>G8BTW0</accession>
<dbReference type="STRING" id="1071381.G8BTW0"/>
<dbReference type="InterPro" id="IPR004114">
    <property type="entry name" value="THUMP_dom"/>
</dbReference>
<dbReference type="InterPro" id="IPR040183">
    <property type="entry name" value="THUMPD1-like"/>
</dbReference>
<sequence>MQELGLLFEEKMEEMYRKELKELSEEQNPEQNADENESEEELSIEDQIKQELSELKPKTNDDGSKIRKKDPLSFIDLNCECVIFCKTRKPIVPEDFVKKIIEDLADPNDMQKRTRYVMKLTPITNSCNATMEQFILLLNRVLAPHFHEADKAEKSIKFAVDLTRRNFNTIERMDLITQVVKQVIKDGKYKHVVDLKAYDKLILVECFKNNIGVSVVDGSFGSKYKKYNVQQIFEAKMKAKDKQNEQK</sequence>